<dbReference type="AlphaFoldDB" id="A0A8T1RDW5"/>
<evidence type="ECO:0000256" key="4">
    <source>
        <dbReference type="ARBA" id="ARBA00023110"/>
    </source>
</evidence>
<dbReference type="GO" id="GO:0043022">
    <property type="term" value="F:ribosome binding"/>
    <property type="evidence" value="ECO:0007669"/>
    <property type="project" value="TreeGrafter"/>
</dbReference>
<protein>
    <recommendedName>
        <fullName evidence="3">peptidylprolyl isomerase</fullName>
        <ecNumber evidence="3">5.2.1.8</ecNumber>
    </recommendedName>
</protein>
<dbReference type="GO" id="GO:0003755">
    <property type="term" value="F:peptidyl-prolyl cis-trans isomerase activity"/>
    <property type="evidence" value="ECO:0007669"/>
    <property type="project" value="UniProtKB-KW"/>
</dbReference>
<keyword evidence="6" id="KW-0413">Isomerase</keyword>
<dbReference type="InterPro" id="IPR008881">
    <property type="entry name" value="Trigger_fac_ribosome-bd_bac"/>
</dbReference>
<comment type="catalytic activity">
    <reaction evidence="1">
        <text>[protein]-peptidylproline (omega=180) = [protein]-peptidylproline (omega=0)</text>
        <dbReference type="Rhea" id="RHEA:16237"/>
        <dbReference type="Rhea" id="RHEA-COMP:10747"/>
        <dbReference type="Rhea" id="RHEA-COMP:10748"/>
        <dbReference type="ChEBI" id="CHEBI:83833"/>
        <dbReference type="ChEBI" id="CHEBI:83834"/>
        <dbReference type="EC" id="5.2.1.8"/>
    </reaction>
</comment>
<dbReference type="EMBL" id="CM031810">
    <property type="protein sequence ID" value="KAG6664553.1"/>
    <property type="molecule type" value="Genomic_DNA"/>
</dbReference>
<evidence type="ECO:0000256" key="7">
    <source>
        <dbReference type="ARBA" id="ARBA00024849"/>
    </source>
</evidence>
<dbReference type="GO" id="GO:0044183">
    <property type="term" value="F:protein folding chaperone"/>
    <property type="evidence" value="ECO:0007669"/>
    <property type="project" value="TreeGrafter"/>
</dbReference>
<feature type="domain" description="Trigger factor ribosome-binding bacterial" evidence="8">
    <location>
        <begin position="100"/>
        <end position="214"/>
    </location>
</feature>
<organism evidence="9 10">
    <name type="scientific">Carya illinoinensis</name>
    <name type="common">Pecan</name>
    <dbReference type="NCBI Taxonomy" id="32201"/>
    <lineage>
        <taxon>Eukaryota</taxon>
        <taxon>Viridiplantae</taxon>
        <taxon>Streptophyta</taxon>
        <taxon>Embryophyta</taxon>
        <taxon>Tracheophyta</taxon>
        <taxon>Spermatophyta</taxon>
        <taxon>Magnoliopsida</taxon>
        <taxon>eudicotyledons</taxon>
        <taxon>Gunneridae</taxon>
        <taxon>Pentapetalae</taxon>
        <taxon>rosids</taxon>
        <taxon>fabids</taxon>
        <taxon>Fagales</taxon>
        <taxon>Juglandaceae</taxon>
        <taxon>Carya</taxon>
    </lineage>
</organism>
<comment type="similarity">
    <text evidence="2">Belongs to the FKBP-type PPIase family. Tig subfamily.</text>
</comment>
<name>A0A8T1RDW5_CARIL</name>
<comment type="function">
    <text evidence="7">Involved in protein export. Acts as a chaperone by maintaining the newly synthesized protein in an open conformation. Functions as a peptidyl-prolyl cis-trans isomerase.</text>
</comment>
<comment type="caution">
    <text evidence="9">The sequence shown here is derived from an EMBL/GenBank/DDBJ whole genome shotgun (WGS) entry which is preliminary data.</text>
</comment>
<evidence type="ECO:0000256" key="6">
    <source>
        <dbReference type="ARBA" id="ARBA00023235"/>
    </source>
</evidence>
<dbReference type="EC" id="5.2.1.8" evidence="3"/>
<accession>A0A8T1RDW5</accession>
<dbReference type="GO" id="GO:0051083">
    <property type="term" value="P:'de novo' cotranslational protein folding"/>
    <property type="evidence" value="ECO:0007669"/>
    <property type="project" value="TreeGrafter"/>
</dbReference>
<reference evidence="9" key="1">
    <citation type="submission" date="2020-12" db="EMBL/GenBank/DDBJ databases">
        <title>WGS assembly of Carya illinoinensis cv. Pawnee.</title>
        <authorList>
            <person name="Platts A."/>
            <person name="Shu S."/>
            <person name="Wright S."/>
            <person name="Barry K."/>
            <person name="Edger P."/>
            <person name="Pires J.C."/>
            <person name="Schmutz J."/>
        </authorList>
    </citation>
    <scope>NUCLEOTIDE SEQUENCE</scope>
    <source>
        <tissue evidence="9">Leaf</tissue>
    </source>
</reference>
<dbReference type="Pfam" id="PF05697">
    <property type="entry name" value="Trigger_N"/>
    <property type="match status" value="1"/>
</dbReference>
<evidence type="ECO:0000313" key="9">
    <source>
        <dbReference type="EMBL" id="KAG6664553.1"/>
    </source>
</evidence>
<dbReference type="Proteomes" id="UP000811609">
    <property type="component" value="Chromosome 2"/>
</dbReference>
<keyword evidence="4" id="KW-0697">Rotamase</keyword>
<sequence length="218" mass="24390">MDIAVNTLFLALSPKMIVNHKKLVGGYAPKLTCRSSDFSRHFRFDSREFRAGYPCTLNTQRISHEHLPSVCAILSDVENVGVSSQLDDFSVTRSRVSDARELMISVDVFGARTKAIFECVFDKMVAAAQPIPGFRRVKGGKTPNIPRDILLEVLGPSKVYKQVIMEVINSTIAEYVEKEGLKVGKDLRVEQSFEDLEVTFEPGEKFSFDAVIQLQEAN</sequence>
<dbReference type="InterPro" id="IPR005215">
    <property type="entry name" value="Trig_fac"/>
</dbReference>
<evidence type="ECO:0000256" key="5">
    <source>
        <dbReference type="ARBA" id="ARBA00023186"/>
    </source>
</evidence>
<evidence type="ECO:0000256" key="2">
    <source>
        <dbReference type="ARBA" id="ARBA00005464"/>
    </source>
</evidence>
<dbReference type="FunFam" id="3.30.70.1050:FF:000004">
    <property type="entry name" value="Trigger factor"/>
    <property type="match status" value="1"/>
</dbReference>
<evidence type="ECO:0000259" key="8">
    <source>
        <dbReference type="Pfam" id="PF05697"/>
    </source>
</evidence>
<keyword evidence="10" id="KW-1185">Reference proteome</keyword>
<keyword evidence="5" id="KW-0143">Chaperone</keyword>
<dbReference type="PANTHER" id="PTHR30560:SF5">
    <property type="entry name" value="OS09G0515400 PROTEIN"/>
    <property type="match status" value="1"/>
</dbReference>
<dbReference type="GO" id="GO:0015031">
    <property type="term" value="P:protein transport"/>
    <property type="evidence" value="ECO:0007669"/>
    <property type="project" value="InterPro"/>
</dbReference>
<gene>
    <name evidence="9" type="ORF">CIPAW_02G100800</name>
</gene>
<dbReference type="GO" id="GO:0043335">
    <property type="term" value="P:protein unfolding"/>
    <property type="evidence" value="ECO:0007669"/>
    <property type="project" value="TreeGrafter"/>
</dbReference>
<evidence type="ECO:0000313" key="10">
    <source>
        <dbReference type="Proteomes" id="UP000811609"/>
    </source>
</evidence>
<evidence type="ECO:0000256" key="1">
    <source>
        <dbReference type="ARBA" id="ARBA00000971"/>
    </source>
</evidence>
<proteinExistence type="inferred from homology"/>
<dbReference type="PANTHER" id="PTHR30560">
    <property type="entry name" value="TRIGGER FACTOR CHAPERONE AND PEPTIDYL-PROLYL CIS/TRANS ISOMERASE"/>
    <property type="match status" value="1"/>
</dbReference>
<evidence type="ECO:0000256" key="3">
    <source>
        <dbReference type="ARBA" id="ARBA00013194"/>
    </source>
</evidence>